<gene>
    <name evidence="7" type="ORF">EV356DRAFT_511032</name>
</gene>
<keyword evidence="2 5" id="KW-0812">Transmembrane</keyword>
<dbReference type="OrthoDB" id="5423111at2759"/>
<reference evidence="7" key="1">
    <citation type="journal article" date="2020" name="Stud. Mycol.">
        <title>101 Dothideomycetes genomes: a test case for predicting lifestyles and emergence of pathogens.</title>
        <authorList>
            <person name="Haridas S."/>
            <person name="Albert R."/>
            <person name="Binder M."/>
            <person name="Bloem J."/>
            <person name="Labutti K."/>
            <person name="Salamov A."/>
            <person name="Andreopoulos B."/>
            <person name="Baker S."/>
            <person name="Barry K."/>
            <person name="Bills G."/>
            <person name="Bluhm B."/>
            <person name="Cannon C."/>
            <person name="Castanera R."/>
            <person name="Culley D."/>
            <person name="Daum C."/>
            <person name="Ezra D."/>
            <person name="Gonzalez J."/>
            <person name="Henrissat B."/>
            <person name="Kuo A."/>
            <person name="Liang C."/>
            <person name="Lipzen A."/>
            <person name="Lutzoni F."/>
            <person name="Magnuson J."/>
            <person name="Mondo S."/>
            <person name="Nolan M."/>
            <person name="Ohm R."/>
            <person name="Pangilinan J."/>
            <person name="Park H.-J."/>
            <person name="Ramirez L."/>
            <person name="Alfaro M."/>
            <person name="Sun H."/>
            <person name="Tritt A."/>
            <person name="Yoshinaga Y."/>
            <person name="Zwiers L.-H."/>
            <person name="Turgeon B."/>
            <person name="Goodwin S."/>
            <person name="Spatafora J."/>
            <person name="Crous P."/>
            <person name="Grigoriev I."/>
        </authorList>
    </citation>
    <scope>NUCLEOTIDE SEQUENCE</scope>
    <source>
        <strain evidence="7">Tuck. ex Michener</strain>
    </source>
</reference>
<evidence type="ECO:0000256" key="4">
    <source>
        <dbReference type="ARBA" id="ARBA00023136"/>
    </source>
</evidence>
<dbReference type="EMBL" id="ML991867">
    <property type="protein sequence ID" value="KAF2229328.1"/>
    <property type="molecule type" value="Genomic_DNA"/>
</dbReference>
<evidence type="ECO:0000313" key="8">
    <source>
        <dbReference type="Proteomes" id="UP000800092"/>
    </source>
</evidence>
<comment type="subcellular location">
    <subcellularLocation>
        <location evidence="1">Membrane</location>
        <topology evidence="1">Multi-pass membrane protein</topology>
    </subcellularLocation>
</comment>
<feature type="transmembrane region" description="Helical" evidence="5">
    <location>
        <begin position="128"/>
        <end position="146"/>
    </location>
</feature>
<feature type="domain" description="MARVEL" evidence="6">
    <location>
        <begin position="5"/>
        <end position="143"/>
    </location>
</feature>
<protein>
    <submittedName>
        <fullName evidence="7">Putative non-classical export protein Nce102</fullName>
    </submittedName>
</protein>
<sequence length="169" mass="18580">MALVNTALRVLQFFWTLLIMALIGNIIATSFAGNPSLINYDMFVAVFSMLSLFYLIPASFRDSFVIHPVLMVALDVLNTIFFFCGAVAMAAELRVHSCGDPNYTLNNKITNGSFDRTKRCREAQASTAFLWFGFASFLVSAVLSALQGRSGGVNVRGVRRPGQPHMSQV</sequence>
<dbReference type="GO" id="GO:0032126">
    <property type="term" value="C:eisosome"/>
    <property type="evidence" value="ECO:0007669"/>
    <property type="project" value="TreeGrafter"/>
</dbReference>
<feature type="transmembrane region" description="Helical" evidence="5">
    <location>
        <begin position="68"/>
        <end position="91"/>
    </location>
</feature>
<evidence type="ECO:0000256" key="5">
    <source>
        <dbReference type="SAM" id="Phobius"/>
    </source>
</evidence>
<dbReference type="InterPro" id="IPR052649">
    <property type="entry name" value="NCE102-like"/>
</dbReference>
<dbReference type="PANTHER" id="PTHR28165">
    <property type="entry name" value="NON-CLASSICAL EXPORT PROTEIN 2-RELATED"/>
    <property type="match status" value="1"/>
</dbReference>
<feature type="transmembrane region" description="Helical" evidence="5">
    <location>
        <begin position="37"/>
        <end position="56"/>
    </location>
</feature>
<dbReference type="GO" id="GO:0005886">
    <property type="term" value="C:plasma membrane"/>
    <property type="evidence" value="ECO:0007669"/>
    <property type="project" value="TreeGrafter"/>
</dbReference>
<dbReference type="PANTHER" id="PTHR28165:SF1">
    <property type="entry name" value="NON-CLASSICAL EXPORT PROTEIN 2-RELATED"/>
    <property type="match status" value="1"/>
</dbReference>
<keyword evidence="4 5" id="KW-0472">Membrane</keyword>
<dbReference type="Proteomes" id="UP000800092">
    <property type="component" value="Unassembled WGS sequence"/>
</dbReference>
<evidence type="ECO:0000256" key="3">
    <source>
        <dbReference type="ARBA" id="ARBA00022989"/>
    </source>
</evidence>
<evidence type="ECO:0000256" key="2">
    <source>
        <dbReference type="ARBA" id="ARBA00022692"/>
    </source>
</evidence>
<accession>A0A6A6GUR8</accession>
<organism evidence="7 8">
    <name type="scientific">Viridothelium virens</name>
    <name type="common">Speckled blister lichen</name>
    <name type="synonym">Trypethelium virens</name>
    <dbReference type="NCBI Taxonomy" id="1048519"/>
    <lineage>
        <taxon>Eukaryota</taxon>
        <taxon>Fungi</taxon>
        <taxon>Dikarya</taxon>
        <taxon>Ascomycota</taxon>
        <taxon>Pezizomycotina</taxon>
        <taxon>Dothideomycetes</taxon>
        <taxon>Dothideomycetes incertae sedis</taxon>
        <taxon>Trypetheliales</taxon>
        <taxon>Trypetheliaceae</taxon>
        <taxon>Viridothelium</taxon>
    </lineage>
</organism>
<proteinExistence type="predicted"/>
<name>A0A6A6GUR8_VIRVR</name>
<dbReference type="InterPro" id="IPR008253">
    <property type="entry name" value="Marvel"/>
</dbReference>
<keyword evidence="8" id="KW-1185">Reference proteome</keyword>
<dbReference type="GO" id="GO:0070941">
    <property type="term" value="P:eisosome assembly"/>
    <property type="evidence" value="ECO:0007669"/>
    <property type="project" value="TreeGrafter"/>
</dbReference>
<evidence type="ECO:0000256" key="1">
    <source>
        <dbReference type="ARBA" id="ARBA00004141"/>
    </source>
</evidence>
<dbReference type="Pfam" id="PF01284">
    <property type="entry name" value="MARVEL"/>
    <property type="match status" value="1"/>
</dbReference>
<feature type="transmembrane region" description="Helical" evidence="5">
    <location>
        <begin position="12"/>
        <end position="31"/>
    </location>
</feature>
<keyword evidence="3 5" id="KW-1133">Transmembrane helix</keyword>
<dbReference type="AlphaFoldDB" id="A0A6A6GUR8"/>
<evidence type="ECO:0000259" key="6">
    <source>
        <dbReference type="Pfam" id="PF01284"/>
    </source>
</evidence>
<evidence type="ECO:0000313" key="7">
    <source>
        <dbReference type="EMBL" id="KAF2229328.1"/>
    </source>
</evidence>
<dbReference type="GO" id="GO:0072659">
    <property type="term" value="P:protein localization to plasma membrane"/>
    <property type="evidence" value="ECO:0007669"/>
    <property type="project" value="TreeGrafter"/>
</dbReference>